<evidence type="ECO:0000256" key="5">
    <source>
        <dbReference type="ARBA" id="ARBA00013189"/>
    </source>
</evidence>
<keyword evidence="9" id="KW-0413">Isomerase</keyword>
<evidence type="ECO:0000256" key="8">
    <source>
        <dbReference type="ARBA" id="ARBA00023144"/>
    </source>
</evidence>
<dbReference type="GO" id="GO:0006012">
    <property type="term" value="P:galactose metabolic process"/>
    <property type="evidence" value="ECO:0007669"/>
    <property type="project" value="UniProtKB-UniPathway"/>
</dbReference>
<dbReference type="Gene3D" id="3.40.50.720">
    <property type="entry name" value="NAD(P)-binding Rossmann-like Domain"/>
    <property type="match status" value="1"/>
</dbReference>
<dbReference type="GO" id="GO:0003978">
    <property type="term" value="F:UDP-glucose 4-epimerase activity"/>
    <property type="evidence" value="ECO:0007669"/>
    <property type="project" value="UniProtKB-EC"/>
</dbReference>
<evidence type="ECO:0000256" key="3">
    <source>
        <dbReference type="ARBA" id="ARBA00004947"/>
    </source>
</evidence>
<reference evidence="13 14" key="1">
    <citation type="submission" date="2018-01" db="EMBL/GenBank/DDBJ databases">
        <title>Complete genome sequence of Streptomyces lunaelactis MM109T, a Ferroverdin A producer isolated from cave moonmilk deposits.</title>
        <authorList>
            <person name="Naome A."/>
            <person name="Martinet L."/>
            <person name="Maciejewska M."/>
            <person name="Anderssen S."/>
            <person name="Adam D."/>
            <person name="Tenconi E."/>
            <person name="Deflandre B."/>
            <person name="Arguelles-Arias A."/>
            <person name="Calusinska M."/>
            <person name="Copieters W."/>
            <person name="Karim L."/>
            <person name="Hanikenne M."/>
            <person name="Baurain D."/>
            <person name="van Wezel G."/>
            <person name="Smargiasso N."/>
            <person name="de Pauw E."/>
            <person name="Delfosse P."/>
            <person name="Rigali S."/>
        </authorList>
    </citation>
    <scope>NUCLEOTIDE SEQUENCE [LARGE SCALE GENOMIC DNA]</scope>
    <source>
        <strain evidence="13 14">MM109</strain>
    </source>
</reference>
<sequence length="342" mass="37176">MKVLISGGAGYIGSSVASYCLDSGITPVVLDNLVTGRREFTTGRIFYEGDIADGELVDRIYADHPDIHAVIHCAALIVVPDSVNDPVGYYRSNVTKTLEFLSHLLHNGCERLIFSSSASVYRAGDDFTVDEESTVDPKSPYARSKAICEDIMRDISTVTPLRTLSLRYFNPLGADPQLRTGTQLPRTRQVVGKLIEAYETGSPFRIAGDGFPTRDGSGIRDYLHVWDLAAAHVAALRHYDRAMPSGARSTVINLGTGTGTTVFELLAAFNQVADTPITSVVAPPRPGDAPGAFTRTDRAARLLGWRAERTLTDGLRDALAWAAVWDERLPEPDPARLRSSTP</sequence>
<comment type="catalytic activity">
    <reaction evidence="1">
        <text>UDP-alpha-D-glucose = UDP-alpha-D-galactose</text>
        <dbReference type="Rhea" id="RHEA:22168"/>
        <dbReference type="ChEBI" id="CHEBI:58885"/>
        <dbReference type="ChEBI" id="CHEBI:66914"/>
        <dbReference type="EC" id="5.1.3.2"/>
    </reaction>
</comment>
<comment type="cofactor">
    <cofactor evidence="2">
        <name>NAD(+)</name>
        <dbReference type="ChEBI" id="CHEBI:57540"/>
    </cofactor>
</comment>
<comment type="pathway">
    <text evidence="3">Carbohydrate metabolism; galactose metabolism.</text>
</comment>
<dbReference type="Proteomes" id="UP000244201">
    <property type="component" value="Chromosome"/>
</dbReference>
<comment type="similarity">
    <text evidence="4">Belongs to the NAD(P)-dependent epimerase/dehydratase family.</text>
</comment>
<dbReference type="Gene3D" id="3.90.25.10">
    <property type="entry name" value="UDP-galactose 4-epimerase, domain 1"/>
    <property type="match status" value="1"/>
</dbReference>
<organism evidence="13 14">
    <name type="scientific">Streptomyces lunaelactis</name>
    <dbReference type="NCBI Taxonomy" id="1535768"/>
    <lineage>
        <taxon>Bacteria</taxon>
        <taxon>Bacillati</taxon>
        <taxon>Actinomycetota</taxon>
        <taxon>Actinomycetes</taxon>
        <taxon>Kitasatosporales</taxon>
        <taxon>Streptomycetaceae</taxon>
        <taxon>Streptomyces</taxon>
    </lineage>
</organism>
<dbReference type="GeneID" id="55656315"/>
<dbReference type="EC" id="5.1.3.2" evidence="5"/>
<proteinExistence type="inferred from homology"/>
<dbReference type="UniPathway" id="UPA00214"/>
<evidence type="ECO:0000313" key="13">
    <source>
        <dbReference type="EMBL" id="AVZ73080.1"/>
    </source>
</evidence>
<evidence type="ECO:0000256" key="10">
    <source>
        <dbReference type="ARBA" id="ARBA00031367"/>
    </source>
</evidence>
<dbReference type="PANTHER" id="PTHR43725">
    <property type="entry name" value="UDP-GLUCOSE 4-EPIMERASE"/>
    <property type="match status" value="1"/>
</dbReference>
<evidence type="ECO:0000256" key="1">
    <source>
        <dbReference type="ARBA" id="ARBA00000083"/>
    </source>
</evidence>
<dbReference type="PANTHER" id="PTHR43725:SF47">
    <property type="entry name" value="UDP-GLUCOSE 4-EPIMERASE"/>
    <property type="match status" value="1"/>
</dbReference>
<accession>A0A2R4T1S5</accession>
<evidence type="ECO:0000256" key="4">
    <source>
        <dbReference type="ARBA" id="ARBA00007637"/>
    </source>
</evidence>
<keyword evidence="8" id="KW-0299">Galactose metabolism</keyword>
<evidence type="ECO:0000256" key="7">
    <source>
        <dbReference type="ARBA" id="ARBA00023027"/>
    </source>
</evidence>
<evidence type="ECO:0000259" key="12">
    <source>
        <dbReference type="Pfam" id="PF01370"/>
    </source>
</evidence>
<dbReference type="OrthoDB" id="9801785at2"/>
<dbReference type="GO" id="GO:0005829">
    <property type="term" value="C:cytosol"/>
    <property type="evidence" value="ECO:0007669"/>
    <property type="project" value="TreeGrafter"/>
</dbReference>
<keyword evidence="7" id="KW-0520">NAD</keyword>
<evidence type="ECO:0000256" key="9">
    <source>
        <dbReference type="ARBA" id="ARBA00023235"/>
    </source>
</evidence>
<dbReference type="NCBIfam" id="TIGR01179">
    <property type="entry name" value="galE"/>
    <property type="match status" value="1"/>
</dbReference>
<dbReference type="InterPro" id="IPR001509">
    <property type="entry name" value="Epimerase_deHydtase"/>
</dbReference>
<dbReference type="InterPro" id="IPR036291">
    <property type="entry name" value="NAD(P)-bd_dom_sf"/>
</dbReference>
<dbReference type="AlphaFoldDB" id="A0A2R4T1S5"/>
<name>A0A2R4T1S5_9ACTN</name>
<dbReference type="SUPFAM" id="SSF51735">
    <property type="entry name" value="NAD(P)-binding Rossmann-fold domains"/>
    <property type="match status" value="1"/>
</dbReference>
<dbReference type="RefSeq" id="WP_108148757.1">
    <property type="nucleotide sequence ID" value="NZ_CP026304.1"/>
</dbReference>
<keyword evidence="8" id="KW-0119">Carbohydrate metabolism</keyword>
<evidence type="ECO:0000256" key="11">
    <source>
        <dbReference type="ARBA" id="ARBA00033067"/>
    </source>
</evidence>
<evidence type="ECO:0000313" key="14">
    <source>
        <dbReference type="Proteomes" id="UP000244201"/>
    </source>
</evidence>
<keyword evidence="14" id="KW-1185">Reference proteome</keyword>
<dbReference type="KEGG" id="slk:SLUN_13680"/>
<dbReference type="InterPro" id="IPR005886">
    <property type="entry name" value="UDP_G4E"/>
</dbReference>
<evidence type="ECO:0000256" key="6">
    <source>
        <dbReference type="ARBA" id="ARBA00018569"/>
    </source>
</evidence>
<gene>
    <name evidence="13" type="primary">galE</name>
    <name evidence="13" type="ORF">SLUN_13680</name>
</gene>
<dbReference type="Pfam" id="PF01370">
    <property type="entry name" value="Epimerase"/>
    <property type="match status" value="1"/>
</dbReference>
<protein>
    <recommendedName>
        <fullName evidence="6">UDP-glucose 4-epimerase</fullName>
        <ecNumber evidence="5">5.1.3.2</ecNumber>
    </recommendedName>
    <alternativeName>
        <fullName evidence="11">Galactowaldenase</fullName>
    </alternativeName>
    <alternativeName>
        <fullName evidence="10">UDP-galactose 4-epimerase</fullName>
    </alternativeName>
</protein>
<feature type="domain" description="NAD-dependent epimerase/dehydratase" evidence="12">
    <location>
        <begin position="3"/>
        <end position="244"/>
    </location>
</feature>
<dbReference type="EMBL" id="CP026304">
    <property type="protein sequence ID" value="AVZ73080.1"/>
    <property type="molecule type" value="Genomic_DNA"/>
</dbReference>
<evidence type="ECO:0000256" key="2">
    <source>
        <dbReference type="ARBA" id="ARBA00001911"/>
    </source>
</evidence>